<dbReference type="Proteomes" id="UP000252519">
    <property type="component" value="Unassembled WGS sequence"/>
</dbReference>
<evidence type="ECO:0000313" key="2">
    <source>
        <dbReference type="EMBL" id="RCN40179.1"/>
    </source>
</evidence>
<organism evidence="2 3">
    <name type="scientific">Ancylostoma caninum</name>
    <name type="common">Dog hookworm</name>
    <dbReference type="NCBI Taxonomy" id="29170"/>
    <lineage>
        <taxon>Eukaryota</taxon>
        <taxon>Metazoa</taxon>
        <taxon>Ecdysozoa</taxon>
        <taxon>Nematoda</taxon>
        <taxon>Chromadorea</taxon>
        <taxon>Rhabditida</taxon>
        <taxon>Rhabditina</taxon>
        <taxon>Rhabditomorpha</taxon>
        <taxon>Strongyloidea</taxon>
        <taxon>Ancylostomatidae</taxon>
        <taxon>Ancylostomatinae</taxon>
        <taxon>Ancylostoma</taxon>
    </lineage>
</organism>
<keyword evidence="1" id="KW-0472">Membrane</keyword>
<dbReference type="GO" id="GO:0030041">
    <property type="term" value="P:actin filament polymerization"/>
    <property type="evidence" value="ECO:0007669"/>
    <property type="project" value="TreeGrafter"/>
</dbReference>
<feature type="transmembrane region" description="Helical" evidence="1">
    <location>
        <begin position="20"/>
        <end position="39"/>
    </location>
</feature>
<comment type="caution">
    <text evidence="2">The sequence shown here is derived from an EMBL/GenBank/DDBJ whole genome shotgun (WGS) entry which is preliminary data.</text>
</comment>
<dbReference type="GO" id="GO:0005737">
    <property type="term" value="C:cytoplasm"/>
    <property type="evidence" value="ECO:0007669"/>
    <property type="project" value="TreeGrafter"/>
</dbReference>
<keyword evidence="1" id="KW-1133">Transmembrane helix</keyword>
<name>A0A368GA60_ANCCA</name>
<dbReference type="EMBL" id="JOJR01000298">
    <property type="protein sequence ID" value="RCN40179.1"/>
    <property type="molecule type" value="Genomic_DNA"/>
</dbReference>
<evidence type="ECO:0000313" key="3">
    <source>
        <dbReference type="Proteomes" id="UP000252519"/>
    </source>
</evidence>
<sequence>MTHGLCYLHEIVTSQVDDGIGWAFQNVLVLTGLVIAIYTRPSPEYAETRLKSVLVCLADRIMEDIEIAQRIRSMMENDVDPRWLSTNLAALYWRVKGNPKQAAYCLIEAILEPYCPTDIALVQLAQVILKVTGQKSEPAKLLLMATGSDPDEHVTARGMMYQQRSRMVRKPLNRSFFVNNY</sequence>
<evidence type="ECO:0008006" key="4">
    <source>
        <dbReference type="Google" id="ProtNLM"/>
    </source>
</evidence>
<gene>
    <name evidence="2" type="ORF">ANCCAN_13874</name>
</gene>
<proteinExistence type="predicted"/>
<dbReference type="InterPro" id="IPR052630">
    <property type="entry name" value="TTC17"/>
</dbReference>
<dbReference type="AlphaFoldDB" id="A0A368GA60"/>
<dbReference type="OrthoDB" id="2115703at2759"/>
<keyword evidence="3" id="KW-1185">Reference proteome</keyword>
<protein>
    <recommendedName>
        <fullName evidence="4">Tetratricopeptide repeat protein</fullName>
    </recommendedName>
</protein>
<evidence type="ECO:0000256" key="1">
    <source>
        <dbReference type="SAM" id="Phobius"/>
    </source>
</evidence>
<dbReference type="GO" id="GO:0015629">
    <property type="term" value="C:actin cytoskeleton"/>
    <property type="evidence" value="ECO:0007669"/>
    <property type="project" value="TreeGrafter"/>
</dbReference>
<accession>A0A368GA60</accession>
<keyword evidence="1" id="KW-0812">Transmembrane</keyword>
<reference evidence="2 3" key="1">
    <citation type="submission" date="2014-10" db="EMBL/GenBank/DDBJ databases">
        <title>Draft genome of the hookworm Ancylostoma caninum.</title>
        <authorList>
            <person name="Mitreva M."/>
        </authorList>
    </citation>
    <scope>NUCLEOTIDE SEQUENCE [LARGE SCALE GENOMIC DNA]</scope>
    <source>
        <strain evidence="2 3">Baltimore</strain>
    </source>
</reference>
<dbReference type="PANTHER" id="PTHR16091">
    <property type="entry name" value="TTC17 PROTEIN"/>
    <property type="match status" value="1"/>
</dbReference>
<dbReference type="PANTHER" id="PTHR16091:SF1">
    <property type="entry name" value="TETRATRICOPEPTIDE REPEAT PROTEIN 17"/>
    <property type="match status" value="1"/>
</dbReference>